<dbReference type="AlphaFoldDB" id="A0A9W6FME6"/>
<evidence type="ECO:0000313" key="3">
    <source>
        <dbReference type="EMBL" id="MDR6336758.1"/>
    </source>
</evidence>
<dbReference type="Proteomes" id="UP001144397">
    <property type="component" value="Unassembled WGS sequence"/>
</dbReference>
<dbReference type="Proteomes" id="UP001245370">
    <property type="component" value="Unassembled WGS sequence"/>
</dbReference>
<evidence type="ECO:0008006" key="6">
    <source>
        <dbReference type="Google" id="ProtNLM"/>
    </source>
</evidence>
<dbReference type="RefSeq" id="WP_281809974.1">
    <property type="nucleotide sequence ID" value="NZ_BSDO01000014.1"/>
</dbReference>
<comment type="caution">
    <text evidence="2">The sequence shown here is derived from an EMBL/GenBank/DDBJ whole genome shotgun (WGS) entry which is preliminary data.</text>
</comment>
<protein>
    <recommendedName>
        <fullName evidence="6">PD-(D/E)XK nuclease superfamily protein</fullName>
    </recommendedName>
</protein>
<sequence length="440" mass="49642">MTRSDPIQAARQLLSEVAACRTTLEAARHQYEDRLAPDFSPLQFLWLDELMWSRLIAWLLNPRETHAQKGRFLHLFVRSLVPGVGVWSEKDCDQASVKIEHAFSDGRIDIVVECDERFLIIENKPYAADQDRQLQRYFHYADQLSRAHRKATIVYLTADGRLPSKSSLDHEVAEERQRDGTLVCLSYRDLALSPRLGDPSWLDACKMASRSPRVASFIEEIQAQIKAEFVGMRDMNQDDALVSLMSGRSEFIRSAFDVQRSLLEMKRGLFKALVADISDNEGAGLLKSEFRNDGFTLNFETASQIPFIVRVQAFEVMAIGLMRRTEKNARDPVRIAEGRAYASRLTGVAASEKWGDDLWAWVFLPNMGNDLCPLPADFWANPEPWVQIAERERGNRSRETDVAGKILAAVHKIRDALGTAPAETAPADLTPSPPAPMAKR</sequence>
<evidence type="ECO:0000313" key="5">
    <source>
        <dbReference type="Proteomes" id="UP001245370"/>
    </source>
</evidence>
<evidence type="ECO:0000256" key="1">
    <source>
        <dbReference type="SAM" id="MobiDB-lite"/>
    </source>
</evidence>
<feature type="compositionally biased region" description="Pro residues" evidence="1">
    <location>
        <begin position="431"/>
        <end position="440"/>
    </location>
</feature>
<reference evidence="2" key="1">
    <citation type="submission" date="2022-12" db="EMBL/GenBank/DDBJ databases">
        <title>Reference genome sequencing for broad-spectrum identification of bacterial and archaeal isolates by mass spectrometry.</title>
        <authorList>
            <person name="Sekiguchi Y."/>
            <person name="Tourlousse D.M."/>
        </authorList>
    </citation>
    <scope>NUCLEOTIDE SEQUENCE</scope>
    <source>
        <strain evidence="2">301</strain>
    </source>
</reference>
<keyword evidence="5" id="KW-1185">Reference proteome</keyword>
<evidence type="ECO:0000313" key="2">
    <source>
        <dbReference type="EMBL" id="GLI25305.1"/>
    </source>
</evidence>
<name>A0A9W6FME6_XANFL</name>
<dbReference type="EMBL" id="BSDO01000014">
    <property type="protein sequence ID" value="GLI25305.1"/>
    <property type="molecule type" value="Genomic_DNA"/>
</dbReference>
<accession>A0A9W6FME6</accession>
<reference evidence="3 5" key="2">
    <citation type="submission" date="2023-07" db="EMBL/GenBank/DDBJ databases">
        <title>Genomic Encyclopedia of Type Strains, Phase IV (KMG-IV): sequencing the most valuable type-strain genomes for metagenomic binning, comparative biology and taxonomic classification.</title>
        <authorList>
            <person name="Goeker M."/>
        </authorList>
    </citation>
    <scope>NUCLEOTIDE SEQUENCE [LARGE SCALE GENOMIC DNA]</scope>
    <source>
        <strain evidence="3 5">DSM 338</strain>
    </source>
</reference>
<dbReference type="InterPro" id="IPR029470">
    <property type="entry name" value="PDDEXK_4"/>
</dbReference>
<feature type="region of interest" description="Disordered" evidence="1">
    <location>
        <begin position="419"/>
        <end position="440"/>
    </location>
</feature>
<dbReference type="GeneID" id="95765752"/>
<dbReference type="EMBL" id="JAVDPY010000016">
    <property type="protein sequence ID" value="MDR6336758.1"/>
    <property type="molecule type" value="Genomic_DNA"/>
</dbReference>
<gene>
    <name evidence="3" type="ORF">GGQ86_005262</name>
    <name evidence="2" type="ORF">XFLAVUS301_49790</name>
</gene>
<evidence type="ECO:0000313" key="4">
    <source>
        <dbReference type="Proteomes" id="UP001144397"/>
    </source>
</evidence>
<organism evidence="2 4">
    <name type="scientific">Xanthobacter flavus</name>
    <dbReference type="NCBI Taxonomy" id="281"/>
    <lineage>
        <taxon>Bacteria</taxon>
        <taxon>Pseudomonadati</taxon>
        <taxon>Pseudomonadota</taxon>
        <taxon>Alphaproteobacteria</taxon>
        <taxon>Hyphomicrobiales</taxon>
        <taxon>Xanthobacteraceae</taxon>
        <taxon>Xanthobacter</taxon>
    </lineage>
</organism>
<proteinExistence type="predicted"/>
<dbReference type="Pfam" id="PF14281">
    <property type="entry name" value="PDDEXK_4"/>
    <property type="match status" value="1"/>
</dbReference>